<reference evidence="3 4" key="2">
    <citation type="submission" date="2018-11" db="EMBL/GenBank/DDBJ databases">
        <authorList>
            <consortium name="Pathogen Informatics"/>
        </authorList>
    </citation>
    <scope>NUCLEOTIDE SEQUENCE [LARGE SCALE GENOMIC DNA]</scope>
</reference>
<keyword evidence="4" id="KW-1185">Reference proteome</keyword>
<gene>
    <name evidence="3" type="ORF">BPAG_LOCUS12023</name>
</gene>
<dbReference type="InterPro" id="IPR032040">
    <property type="entry name" value="ELYS-bb"/>
</dbReference>
<feature type="compositionally biased region" description="Low complexity" evidence="1">
    <location>
        <begin position="1522"/>
        <end position="1534"/>
    </location>
</feature>
<feature type="compositionally biased region" description="Polar residues" evidence="1">
    <location>
        <begin position="1674"/>
        <end position="1684"/>
    </location>
</feature>
<evidence type="ECO:0000313" key="4">
    <source>
        <dbReference type="Proteomes" id="UP000278627"/>
    </source>
</evidence>
<protein>
    <submittedName>
        <fullName evidence="5">ELYS-bb domain-containing protein</fullName>
    </submittedName>
</protein>
<reference evidence="5" key="1">
    <citation type="submission" date="2016-04" db="UniProtKB">
        <authorList>
            <consortium name="WormBaseParasite"/>
        </authorList>
    </citation>
    <scope>IDENTIFICATION</scope>
</reference>
<sequence>MLKQQGTLKKVKLISEKRRTEIWGKFLTQQGEYTDWYCIIRKNCILIRQIYYKSPILYSCGFRSSCTIIDVCSLPFRDGSLGVVVAVNDEQNEEYFLAYYSVKMSRIVKKILIRTKITKVVTILDATKKSEIECLHENLRSFPHLVAVGTSGGDCFLVHFGIDVPNITDPELRKPPFSSNLCKSYISDGRFNFVANNGTVYPVNVESYISDGRFNFVANNGTVYPVNVDEIHVTAITYLERCKTVVIGFSCGAFITVNLLNGNDASYYYSSSPVYGFSCQEPMDDPRPVLYLWVAYSKGKQKNPHVILLVINFPNDEGHPPNEWTLNDLIIINYLTWSPEKCTEWVSFRTVISSSSREHAAKNGISERLLNIEESYLRVHVTDTSRLLMTWRTTKNTIEGALFDLNAFYYKRLPRQVIFAESFLNLNPFLSLFTLSVNNDQHTCLDCLVNYSGVWQHRSPYSETNDFFIFAPSYTFEIIAFNGNREFTIFIPSIQKVVLKWLDQNFDDAIGQKSDLACAYLNAVGLAKTPADISESSQISTAPLENQVVQIAYFNQESIIISSLLFNSEINDTLKKHITSCPSYDTIHQIASLIWKEVVNAKQKFDELSEPWFDRIPRALSAADMCWLRNSATVFHCAAELFAEISKRVPSEKIADATTSNYSMMASRNLVFYTNIVFLFHRGGLLPVKNYTALNARMKAKVDERKERLAPGSKLYIIKLLEEMQSACPNEIFWCGLTADEWYPPNSIGALLSATLAIKITETSKYKLIGYFLLDYDDLMGKKPKVFDRFKWLFPYRNQAICNQIETNWRNDCRLEEPVSECGKSGITDTKAEEPVCEVQRLMKRLLLNRKEIELIKENLLKKPDGIREWNRFCLRRKMFDRLLPAIDRCDRWTAKILEDFPVIQTDGIFSRVLPILQNSDCSGKMMRDTSSKQRPAVHPYLLPAMSQCETTQIPRDMHNLPNFPTSPVCDRRVSNYERILPKEDLENVHRLLQTPTPRRRRIAGIHAEDSFTSPTADLFSRAPLPASILKTRKERRHENTSADVTESQFKSLRFDLPNSFVSNCDSIISSISQLKEQECKVGPLKTNYAYALDAPNPDGLEFTDMNKKEHLDLQDELEILMKKDEKTESISTTNQEGPYKISIEEQSDSDVVEDQERIMKHCFEEQEEMNGLHDKTEPSIMINENSLIRESCTAPVSVSYEEQEDPDNPLDENAHNISSDVCVEDKQSIYSVGSLPESTSVLTTKISRHSTIVGIKMSSKPPEKRPDSLIDKIAAEWESNIASSNNDNIGSRESLQKKISYEQEDETDNVASNESLQKKISYEQEDETDNVASNESLQKKISYEQEDETDNVASNESLQKKISYEQEDETDNVASNESLQKKISYEQEDENDPTSTEIEKAIVCDPETNLASTWGKLEKQEEVKVEFSESVNLSPRTPGPKQEDAVGQAVRTFFSDSFHLSDSDSEISTSSHRMLTRSAAKGNSLILTAKLVSLSPEVQPTLRKRLESGASLTHSRETTPKSLTRATSSAKSSSRTEKTRRKRLKSRTNSPCNSETTPKRLTRATYSSKSPPKTEEIRRKRSESRTSSTHSREVTPQRSARPISAKNSPTRKSLRRSRTQSEQIEAKETIPDVTPKASPNRRRRAASEESQLNKTSTPSHPMLTRSAKKARSENGSPPKQKTISGFEPSLAKIDEVPKKGYIRVGRK</sequence>
<dbReference type="STRING" id="6280.A0A0N4TTJ4"/>
<accession>A0A0N4TTJ4</accession>
<proteinExistence type="predicted"/>
<evidence type="ECO:0000313" key="5">
    <source>
        <dbReference type="WBParaSite" id="BPAG_0001206101-mRNA-1"/>
    </source>
</evidence>
<dbReference type="Pfam" id="PF16687">
    <property type="entry name" value="ELYS-bb"/>
    <property type="match status" value="1"/>
</dbReference>
<dbReference type="Proteomes" id="UP000278627">
    <property type="component" value="Unassembled WGS sequence"/>
</dbReference>
<feature type="domain" description="ELYS beta-propeller" evidence="2">
    <location>
        <begin position="82"/>
        <end position="478"/>
    </location>
</feature>
<dbReference type="PANTHER" id="PTHR21583:SF8">
    <property type="entry name" value="PROTEIN ELYS"/>
    <property type="match status" value="1"/>
</dbReference>
<evidence type="ECO:0000313" key="3">
    <source>
        <dbReference type="EMBL" id="VDN93209.1"/>
    </source>
</evidence>
<feature type="region of interest" description="Disordered" evidence="1">
    <location>
        <begin position="1494"/>
        <end position="1692"/>
    </location>
</feature>
<feature type="region of interest" description="Disordered" evidence="1">
    <location>
        <begin position="1302"/>
        <end position="1400"/>
    </location>
</feature>
<evidence type="ECO:0000259" key="2">
    <source>
        <dbReference type="Pfam" id="PF16687"/>
    </source>
</evidence>
<name>A0A0N4TTJ4_BRUPA</name>
<organism evidence="5">
    <name type="scientific">Brugia pahangi</name>
    <name type="common">Filarial nematode worm</name>
    <dbReference type="NCBI Taxonomy" id="6280"/>
    <lineage>
        <taxon>Eukaryota</taxon>
        <taxon>Metazoa</taxon>
        <taxon>Ecdysozoa</taxon>
        <taxon>Nematoda</taxon>
        <taxon>Chromadorea</taxon>
        <taxon>Rhabditida</taxon>
        <taxon>Spirurina</taxon>
        <taxon>Spiruromorpha</taxon>
        <taxon>Filarioidea</taxon>
        <taxon>Onchocercidae</taxon>
        <taxon>Brugia</taxon>
    </lineage>
</organism>
<dbReference type="WBParaSite" id="BPAG_0001206101-mRNA-1">
    <property type="protein sequence ID" value="BPAG_0001206101-mRNA-1"/>
    <property type="gene ID" value="BPAG_0001206101"/>
</dbReference>
<dbReference type="EMBL" id="UZAD01013265">
    <property type="protein sequence ID" value="VDN93209.1"/>
    <property type="molecule type" value="Genomic_DNA"/>
</dbReference>
<dbReference type="PANTHER" id="PTHR21583">
    <property type="entry name" value="ELYS PROTEIN"/>
    <property type="match status" value="1"/>
</dbReference>
<dbReference type="InterPro" id="IPR052620">
    <property type="entry name" value="ELYS/MEL-28_NucAsmblyFactor"/>
</dbReference>
<feature type="compositionally biased region" description="Polar residues" evidence="1">
    <location>
        <begin position="1649"/>
        <end position="1660"/>
    </location>
</feature>
<evidence type="ECO:0000256" key="1">
    <source>
        <dbReference type="SAM" id="MobiDB-lite"/>
    </source>
</evidence>